<sequence length="33" mass="3840">MVFTGFYPIDTKDYVQLKESLEKISLSDSSIVW</sequence>
<dbReference type="EMBL" id="LS991953">
    <property type="protein sequence ID" value="SYV93321.1"/>
    <property type="molecule type" value="Genomic_DNA"/>
</dbReference>
<dbReference type="Gene3D" id="3.30.70.870">
    <property type="entry name" value="Elongation Factor G (Translational Gtpase), domain 3"/>
    <property type="match status" value="1"/>
</dbReference>
<feature type="non-terminal residue" evidence="1">
    <location>
        <position position="33"/>
    </location>
</feature>
<dbReference type="AlphaFoldDB" id="A0A3B0PUV3"/>
<gene>
    <name evidence="1" type="ORF">NCTC10124_01058</name>
</gene>
<accession>A0A3B0PUV3</accession>
<evidence type="ECO:0000313" key="2">
    <source>
        <dbReference type="Proteomes" id="UP000259328"/>
    </source>
</evidence>
<evidence type="ECO:0000313" key="1">
    <source>
        <dbReference type="EMBL" id="SYV93321.1"/>
    </source>
</evidence>
<reference evidence="2" key="1">
    <citation type="submission" date="2018-06" db="EMBL/GenBank/DDBJ databases">
        <authorList>
            <consortium name="Pathogen Informatics"/>
        </authorList>
    </citation>
    <scope>NUCLEOTIDE SEQUENCE [LARGE SCALE GENOMIC DNA]</scope>
    <source>
        <strain evidence="2">NCTC10124</strain>
    </source>
</reference>
<proteinExistence type="predicted"/>
<protein>
    <submittedName>
        <fullName evidence="1">GTP-binding protein lepA</fullName>
    </submittedName>
</protein>
<name>A0A3B0PUV3_MYCSY</name>
<dbReference type="Proteomes" id="UP000259328">
    <property type="component" value="Chromosome"/>
</dbReference>
<organism evidence="1 2">
    <name type="scientific">Mycoplasmopsis synoviae</name>
    <name type="common">Mycoplasma synoviae</name>
    <dbReference type="NCBI Taxonomy" id="2109"/>
    <lineage>
        <taxon>Bacteria</taxon>
        <taxon>Bacillati</taxon>
        <taxon>Mycoplasmatota</taxon>
        <taxon>Mycoplasmoidales</taxon>
        <taxon>Metamycoplasmataceae</taxon>
        <taxon>Mycoplasmopsis</taxon>
    </lineage>
</organism>